<comment type="catalytic activity">
    <reaction evidence="1 16">
        <text>[HPr protein]-L-serine + ATP = [HPr protein]-O-phospho-L-serine + ADP + H(+)</text>
        <dbReference type="Rhea" id="RHEA:46600"/>
        <dbReference type="Rhea" id="RHEA-COMP:11602"/>
        <dbReference type="Rhea" id="RHEA-COMP:11603"/>
        <dbReference type="ChEBI" id="CHEBI:15378"/>
        <dbReference type="ChEBI" id="CHEBI:29999"/>
        <dbReference type="ChEBI" id="CHEBI:30616"/>
        <dbReference type="ChEBI" id="CHEBI:83421"/>
        <dbReference type="ChEBI" id="CHEBI:456216"/>
    </reaction>
</comment>
<evidence type="ECO:0000256" key="6">
    <source>
        <dbReference type="ARBA" id="ARBA00022679"/>
    </source>
</evidence>
<dbReference type="SUPFAM" id="SSF53795">
    <property type="entry name" value="PEP carboxykinase-like"/>
    <property type="match status" value="1"/>
</dbReference>
<sequence>MVHTISVRQLLKILDDIHVLYGHEYINKEIITDDIYRPALELAGYLKYYPKERLQLYGKTEISYSRTMTSENRDEIFDFLCQKETPAFLISRGLEPPKELIEHTQKAGIPILTSERRTTQLSSRVTNVLERELAQRKSIHGVLLDVNGMGVLITGQSGIGKSETALDLIRRGHRLVTDDRVDLYTTDGVLVYGESPEVTKHMIEIRGIGIIDVTHMFGVGAVRERARVNLIVHLELWNEDTMYDRLGADVNHQKIFDVEIPSMVIPVSPGRNIAIIIETAAMSIRSKQLGYDASEKLMENMNRLMAENAKKNKNE</sequence>
<feature type="region of interest" description="Important for the catalytic mechanism of dephosphorylation" evidence="16">
    <location>
        <begin position="266"/>
        <end position="271"/>
    </location>
</feature>
<dbReference type="Gene3D" id="3.40.50.300">
    <property type="entry name" value="P-loop containing nucleotide triphosphate hydrolases"/>
    <property type="match status" value="1"/>
</dbReference>
<dbReference type="PANTHER" id="PTHR30305:SF1">
    <property type="entry name" value="HPR KINASE_PHOSPHORYLASE"/>
    <property type="match status" value="1"/>
</dbReference>
<evidence type="ECO:0000256" key="14">
    <source>
        <dbReference type="ARBA" id="ARBA00033012"/>
    </source>
</evidence>
<dbReference type="InterPro" id="IPR011104">
    <property type="entry name" value="Hpr_kin/Pase_C"/>
</dbReference>
<keyword evidence="6 16" id="KW-0808">Transferase</keyword>
<keyword evidence="7 16" id="KW-0479">Metal-binding</keyword>
<keyword evidence="5 16" id="KW-0723">Serine/threonine-protein kinase</keyword>
<evidence type="ECO:0000256" key="10">
    <source>
        <dbReference type="ARBA" id="ARBA00022840"/>
    </source>
</evidence>
<evidence type="ECO:0000256" key="4">
    <source>
        <dbReference type="ARBA" id="ARBA00018922"/>
    </source>
</evidence>
<dbReference type="Proteomes" id="UP001171751">
    <property type="component" value="Unassembled WGS sequence"/>
</dbReference>
<comment type="subunit">
    <text evidence="16">Homohexamer.</text>
</comment>
<dbReference type="InterPro" id="IPR011126">
    <property type="entry name" value="Hpr_kin/Pase_Hpr_N"/>
</dbReference>
<feature type="domain" description="HPr(Ser) kinase/phosphorylase N-terminal" evidence="17">
    <location>
        <begin position="5"/>
        <end position="129"/>
    </location>
</feature>
<dbReference type="EC" id="2.7.4.-" evidence="16"/>
<evidence type="ECO:0000256" key="12">
    <source>
        <dbReference type="ARBA" id="ARBA00023268"/>
    </source>
</evidence>
<dbReference type="GO" id="GO:0005524">
    <property type="term" value="F:ATP binding"/>
    <property type="evidence" value="ECO:0007669"/>
    <property type="project" value="UniProtKB-UniRule"/>
</dbReference>
<comment type="miscellaneous">
    <text evidence="16">Both phosphorylation and phosphorolysis are carried out by the same active site and suggest a common mechanism for both reactions.</text>
</comment>
<dbReference type="Gene3D" id="3.40.1390.20">
    <property type="entry name" value="HprK N-terminal domain-like"/>
    <property type="match status" value="1"/>
</dbReference>
<feature type="active site" evidence="16">
    <location>
        <position position="161"/>
    </location>
</feature>
<evidence type="ECO:0000259" key="17">
    <source>
        <dbReference type="Pfam" id="PF02603"/>
    </source>
</evidence>
<evidence type="ECO:0000313" key="19">
    <source>
        <dbReference type="EMBL" id="MDO5457392.1"/>
    </source>
</evidence>
<dbReference type="HAMAP" id="MF_01249">
    <property type="entry name" value="HPr_kinase"/>
    <property type="match status" value="1"/>
</dbReference>
<evidence type="ECO:0000256" key="15">
    <source>
        <dbReference type="ARBA" id="ARBA00047657"/>
    </source>
</evidence>
<keyword evidence="11 16" id="KW-0460">Magnesium</keyword>
<keyword evidence="12 16" id="KW-0511">Multifunctional enzyme</keyword>
<keyword evidence="9 16" id="KW-0418">Kinase</keyword>
<feature type="binding site" evidence="16">
    <location>
        <position position="162"/>
    </location>
    <ligand>
        <name>Mg(2+)</name>
        <dbReference type="ChEBI" id="CHEBI:18420"/>
    </ligand>
</feature>
<accession>A0AA43UCE6</accession>
<feature type="active site" evidence="16">
    <location>
        <position position="245"/>
    </location>
</feature>
<dbReference type="InterPro" id="IPR003755">
    <property type="entry name" value="HPr(Ser)_kin/Pase"/>
</dbReference>
<feature type="region of interest" description="Important for the catalytic mechanism of both phosphorylation and dephosphorylation" evidence="16">
    <location>
        <begin position="203"/>
        <end position="212"/>
    </location>
</feature>
<proteinExistence type="inferred from homology"/>
<dbReference type="GO" id="GO:0000155">
    <property type="term" value="F:phosphorelay sensor kinase activity"/>
    <property type="evidence" value="ECO:0007669"/>
    <property type="project" value="InterPro"/>
</dbReference>
<feature type="binding site" evidence="16">
    <location>
        <begin position="155"/>
        <end position="162"/>
    </location>
    <ligand>
        <name>ATP</name>
        <dbReference type="ChEBI" id="CHEBI:30616"/>
    </ligand>
</feature>
<dbReference type="FunFam" id="3.40.50.300:FF:000174">
    <property type="entry name" value="HPr kinase/phosphorylase"/>
    <property type="match status" value="1"/>
</dbReference>
<evidence type="ECO:0000256" key="16">
    <source>
        <dbReference type="HAMAP-Rule" id="MF_01249"/>
    </source>
</evidence>
<comment type="caution">
    <text evidence="19">The sequence shown here is derived from an EMBL/GenBank/DDBJ whole genome shotgun (WGS) entry which is preliminary data.</text>
</comment>
<dbReference type="InterPro" id="IPR027417">
    <property type="entry name" value="P-loop_NTPase"/>
</dbReference>
<evidence type="ECO:0000256" key="2">
    <source>
        <dbReference type="ARBA" id="ARBA00001946"/>
    </source>
</evidence>
<keyword evidence="13 16" id="KW-0119">Carbohydrate metabolism</keyword>
<evidence type="ECO:0000256" key="11">
    <source>
        <dbReference type="ARBA" id="ARBA00022842"/>
    </source>
</evidence>
<feature type="active site" evidence="16">
    <location>
        <position position="140"/>
    </location>
</feature>
<dbReference type="InterPro" id="IPR028979">
    <property type="entry name" value="Ser_kin/Pase_Hpr-like_N_sf"/>
</dbReference>
<dbReference type="NCBIfam" id="TIGR00679">
    <property type="entry name" value="hpr-ser"/>
    <property type="match status" value="1"/>
</dbReference>
<evidence type="ECO:0000256" key="1">
    <source>
        <dbReference type="ARBA" id="ARBA00001120"/>
    </source>
</evidence>
<keyword evidence="10 16" id="KW-0067">ATP-binding</keyword>
<feature type="binding site" evidence="16">
    <location>
        <position position="204"/>
    </location>
    <ligand>
        <name>Mg(2+)</name>
        <dbReference type="ChEBI" id="CHEBI:18420"/>
    </ligand>
</feature>
<dbReference type="PANTHER" id="PTHR30305">
    <property type="entry name" value="PROTEIN YJDM-RELATED"/>
    <property type="match status" value="1"/>
</dbReference>
<dbReference type="GO" id="GO:0006109">
    <property type="term" value="P:regulation of carbohydrate metabolic process"/>
    <property type="evidence" value="ECO:0007669"/>
    <property type="project" value="UniProtKB-UniRule"/>
</dbReference>
<comment type="similarity">
    <text evidence="3 16">Belongs to the HPrK/P family.</text>
</comment>
<evidence type="ECO:0000256" key="7">
    <source>
        <dbReference type="ARBA" id="ARBA00022723"/>
    </source>
</evidence>
<keyword evidence="8 16" id="KW-0547">Nucleotide-binding</keyword>
<name>A0AA43UCE6_9LACT</name>
<dbReference type="EMBL" id="JAUNQW010000010">
    <property type="protein sequence ID" value="MDO5457392.1"/>
    <property type="molecule type" value="Genomic_DNA"/>
</dbReference>
<evidence type="ECO:0000256" key="5">
    <source>
        <dbReference type="ARBA" id="ARBA00022527"/>
    </source>
</evidence>
<dbReference type="GO" id="GO:0004674">
    <property type="term" value="F:protein serine/threonine kinase activity"/>
    <property type="evidence" value="ECO:0007669"/>
    <property type="project" value="UniProtKB-KW"/>
</dbReference>
<evidence type="ECO:0000256" key="9">
    <source>
        <dbReference type="ARBA" id="ARBA00022777"/>
    </source>
</evidence>
<dbReference type="CDD" id="cd01918">
    <property type="entry name" value="HprK_C"/>
    <property type="match status" value="1"/>
</dbReference>
<comment type="catalytic activity">
    <reaction evidence="15 16">
        <text>[HPr protein]-O-phospho-L-serine + phosphate + H(+) = [HPr protein]-L-serine + diphosphate</text>
        <dbReference type="Rhea" id="RHEA:46604"/>
        <dbReference type="Rhea" id="RHEA-COMP:11602"/>
        <dbReference type="Rhea" id="RHEA-COMP:11603"/>
        <dbReference type="ChEBI" id="CHEBI:15378"/>
        <dbReference type="ChEBI" id="CHEBI:29999"/>
        <dbReference type="ChEBI" id="CHEBI:33019"/>
        <dbReference type="ChEBI" id="CHEBI:43474"/>
        <dbReference type="ChEBI" id="CHEBI:83421"/>
    </reaction>
</comment>
<feature type="domain" description="HPr kinase/phosphorylase C-terminal" evidence="18">
    <location>
        <begin position="132"/>
        <end position="300"/>
    </location>
</feature>
<dbReference type="GO" id="GO:0000287">
    <property type="term" value="F:magnesium ion binding"/>
    <property type="evidence" value="ECO:0007669"/>
    <property type="project" value="UniProtKB-UniRule"/>
</dbReference>
<comment type="function">
    <text evidence="16">Catalyzes the ATP- as well as the pyrophosphate-dependent phosphorylation of a specific serine residue in HPr, a phosphocarrier protein of the phosphoenolpyruvate-dependent sugar phosphotransferase system (PTS). HprK/P also catalyzes the pyrophosphate-producing, inorganic phosphate-dependent dephosphorylation (phosphorolysis) of seryl-phosphorylated HPr (P-Ser-HPr). The two antagonistic activities of HprK/P are regulated by several intracellular metabolites, which change their concentration in response to the absence or presence of rapidly metabolisable carbon sources (glucose, fructose, etc.) in the growth medium. Therefore, by controlling the phosphorylation state of HPr, HPrK/P is a sensor enzyme that plays a major role in the regulation of carbon metabolism and sugar transport: it mediates carbon catabolite repression (CCR), and regulates PTS-catalyzed carbohydrate uptake and inducer exclusion.</text>
</comment>
<dbReference type="Pfam" id="PF02603">
    <property type="entry name" value="Hpr_kinase_N"/>
    <property type="match status" value="1"/>
</dbReference>
<evidence type="ECO:0000259" key="18">
    <source>
        <dbReference type="Pfam" id="PF07475"/>
    </source>
</evidence>
<evidence type="ECO:0000256" key="8">
    <source>
        <dbReference type="ARBA" id="ARBA00022741"/>
    </source>
</evidence>
<reference evidence="19" key="1">
    <citation type="submission" date="2023-07" db="EMBL/GenBank/DDBJ databases">
        <title>Between Cages and Wild: Unraveling the Impact of Captivity on Animal Microbiomes and Antimicrobial Resistance.</title>
        <authorList>
            <person name="Schmartz G.P."/>
            <person name="Rehner J."/>
            <person name="Schuff M.J."/>
            <person name="Becker S.L."/>
            <person name="Kravczyk M."/>
            <person name="Gurevich A."/>
            <person name="Francke R."/>
            <person name="Mueller R."/>
            <person name="Keller V."/>
            <person name="Keller A."/>
        </authorList>
    </citation>
    <scope>NUCLEOTIDE SEQUENCE</scope>
    <source>
        <strain evidence="19">S39M_St_73</strain>
    </source>
</reference>
<keyword evidence="20" id="KW-1185">Reference proteome</keyword>
<evidence type="ECO:0000256" key="13">
    <source>
        <dbReference type="ARBA" id="ARBA00023277"/>
    </source>
</evidence>
<dbReference type="Pfam" id="PF07475">
    <property type="entry name" value="Hpr_kinase_C"/>
    <property type="match status" value="1"/>
</dbReference>
<comment type="domain">
    <text evidence="16">The Walker A ATP-binding motif also binds Pi and PPi.</text>
</comment>
<evidence type="ECO:0000313" key="20">
    <source>
        <dbReference type="Proteomes" id="UP001171751"/>
    </source>
</evidence>
<organism evidence="19 20">
    <name type="scientific">Atopococcus tabaci</name>
    <dbReference type="NCBI Taxonomy" id="269774"/>
    <lineage>
        <taxon>Bacteria</taxon>
        <taxon>Bacillati</taxon>
        <taxon>Bacillota</taxon>
        <taxon>Bacilli</taxon>
        <taxon>Lactobacillales</taxon>
        <taxon>Carnobacteriaceae</taxon>
        <taxon>Atopococcus</taxon>
    </lineage>
</organism>
<dbReference type="GO" id="GO:0004712">
    <property type="term" value="F:protein serine/threonine/tyrosine kinase activity"/>
    <property type="evidence" value="ECO:0007669"/>
    <property type="project" value="UniProtKB-UniRule"/>
</dbReference>
<comment type="cofactor">
    <cofactor evidence="2 16">
        <name>Mg(2+)</name>
        <dbReference type="ChEBI" id="CHEBI:18420"/>
    </cofactor>
</comment>
<feature type="active site" description="Proton acceptor; for phosphorylation activity. Proton donor; for dephosphorylation activity" evidence="16">
    <location>
        <position position="179"/>
    </location>
</feature>
<protein>
    <recommendedName>
        <fullName evidence="4 16">HPr kinase/phosphorylase</fullName>
        <shortName evidence="16">HPrK/P</shortName>
        <ecNumber evidence="16">2.7.11.-</ecNumber>
        <ecNumber evidence="16">2.7.4.-</ecNumber>
    </recommendedName>
    <alternativeName>
        <fullName evidence="14 16">HPr(Ser) kinase/phosphorylase</fullName>
    </alternativeName>
</protein>
<dbReference type="SUPFAM" id="SSF75138">
    <property type="entry name" value="HprK N-terminal domain-like"/>
    <property type="match status" value="1"/>
</dbReference>
<dbReference type="EC" id="2.7.11.-" evidence="16"/>
<evidence type="ECO:0000256" key="3">
    <source>
        <dbReference type="ARBA" id="ARBA00006883"/>
    </source>
</evidence>
<gene>
    <name evidence="16 19" type="primary">hprK</name>
    <name evidence="19" type="ORF">Q4F26_03520</name>
</gene>
<dbReference type="AlphaFoldDB" id="A0AA43UCE6"/>